<feature type="compositionally biased region" description="Basic and acidic residues" evidence="1">
    <location>
        <begin position="71"/>
        <end position="84"/>
    </location>
</feature>
<feature type="region of interest" description="Disordered" evidence="1">
    <location>
        <begin position="1"/>
        <end position="40"/>
    </location>
</feature>
<feature type="region of interest" description="Disordered" evidence="1">
    <location>
        <begin position="69"/>
        <end position="122"/>
    </location>
</feature>
<gene>
    <name evidence="2" type="ORF">FIBSPDRAFT_954374</name>
</gene>
<feature type="compositionally biased region" description="Basic and acidic residues" evidence="1">
    <location>
        <begin position="1"/>
        <end position="35"/>
    </location>
</feature>
<evidence type="ECO:0008006" key="4">
    <source>
        <dbReference type="Google" id="ProtNLM"/>
    </source>
</evidence>
<evidence type="ECO:0000313" key="3">
    <source>
        <dbReference type="Proteomes" id="UP000076532"/>
    </source>
</evidence>
<dbReference type="InterPro" id="IPR036910">
    <property type="entry name" value="HMG_box_dom_sf"/>
</dbReference>
<dbReference type="Proteomes" id="UP000076532">
    <property type="component" value="Unassembled WGS sequence"/>
</dbReference>
<keyword evidence="3" id="KW-1185">Reference proteome</keyword>
<sequence length="122" mass="13107">MAKASTDKSTKSATKDANARTKAPKAEKEKKEKRAPSAWNIYMGEHLKTIKEATGKTGPEAMKEVAALWKDAPENPNRGKEPKARKPKAKALAEIKVNVLDDEETASSSAAEDELLPSSSSG</sequence>
<dbReference type="AlphaFoldDB" id="A0A166JB08"/>
<evidence type="ECO:0000256" key="1">
    <source>
        <dbReference type="SAM" id="MobiDB-lite"/>
    </source>
</evidence>
<dbReference type="SUPFAM" id="SSF47095">
    <property type="entry name" value="HMG-box"/>
    <property type="match status" value="1"/>
</dbReference>
<protein>
    <recommendedName>
        <fullName evidence="4">HMG box domain-containing protein</fullName>
    </recommendedName>
</protein>
<dbReference type="OrthoDB" id="667577at2759"/>
<dbReference type="Gene3D" id="1.10.30.10">
    <property type="entry name" value="High mobility group box domain"/>
    <property type="match status" value="1"/>
</dbReference>
<organism evidence="2 3">
    <name type="scientific">Athelia psychrophila</name>
    <dbReference type="NCBI Taxonomy" id="1759441"/>
    <lineage>
        <taxon>Eukaryota</taxon>
        <taxon>Fungi</taxon>
        <taxon>Dikarya</taxon>
        <taxon>Basidiomycota</taxon>
        <taxon>Agaricomycotina</taxon>
        <taxon>Agaricomycetes</taxon>
        <taxon>Agaricomycetidae</taxon>
        <taxon>Atheliales</taxon>
        <taxon>Atheliaceae</taxon>
        <taxon>Athelia</taxon>
    </lineage>
</organism>
<reference evidence="2 3" key="1">
    <citation type="journal article" date="2016" name="Mol. Biol. Evol.">
        <title>Comparative Genomics of Early-Diverging Mushroom-Forming Fungi Provides Insights into the Origins of Lignocellulose Decay Capabilities.</title>
        <authorList>
            <person name="Nagy L.G."/>
            <person name="Riley R."/>
            <person name="Tritt A."/>
            <person name="Adam C."/>
            <person name="Daum C."/>
            <person name="Floudas D."/>
            <person name="Sun H."/>
            <person name="Yadav J.S."/>
            <person name="Pangilinan J."/>
            <person name="Larsson K.H."/>
            <person name="Matsuura K."/>
            <person name="Barry K."/>
            <person name="Labutti K."/>
            <person name="Kuo R."/>
            <person name="Ohm R.A."/>
            <person name="Bhattacharya S.S."/>
            <person name="Shirouzu T."/>
            <person name="Yoshinaga Y."/>
            <person name="Martin F.M."/>
            <person name="Grigoriev I.V."/>
            <person name="Hibbett D.S."/>
        </authorList>
    </citation>
    <scope>NUCLEOTIDE SEQUENCE [LARGE SCALE GENOMIC DNA]</scope>
    <source>
        <strain evidence="2 3">CBS 109695</strain>
    </source>
</reference>
<feature type="compositionally biased region" description="Acidic residues" evidence="1">
    <location>
        <begin position="100"/>
        <end position="115"/>
    </location>
</feature>
<name>A0A166JB08_9AGAM</name>
<evidence type="ECO:0000313" key="2">
    <source>
        <dbReference type="EMBL" id="KZP20680.1"/>
    </source>
</evidence>
<proteinExistence type="predicted"/>
<accession>A0A166JB08</accession>
<dbReference type="EMBL" id="KV417553">
    <property type="protein sequence ID" value="KZP20680.1"/>
    <property type="molecule type" value="Genomic_DNA"/>
</dbReference>